<dbReference type="Gene3D" id="1.25.40.10">
    <property type="entry name" value="Tetratricopeptide repeat domain"/>
    <property type="match status" value="2"/>
</dbReference>
<accession>A0ABR6M9K8</accession>
<dbReference type="RefSeq" id="WP_184682886.1">
    <property type="nucleotide sequence ID" value="NZ_JACHJC010000001.1"/>
</dbReference>
<evidence type="ECO:0000313" key="2">
    <source>
        <dbReference type="Proteomes" id="UP000618986"/>
    </source>
</evidence>
<evidence type="ECO:0000313" key="1">
    <source>
        <dbReference type="EMBL" id="MBB5112037.1"/>
    </source>
</evidence>
<dbReference type="Proteomes" id="UP000618986">
    <property type="component" value="Unassembled WGS sequence"/>
</dbReference>
<dbReference type="GeneID" id="300292464"/>
<reference evidence="1 2" key="1">
    <citation type="submission" date="2020-08" db="EMBL/GenBank/DDBJ databases">
        <title>Sequencing the genomes of 1000 actinobacteria strains.</title>
        <authorList>
            <person name="Klenk H.-P."/>
        </authorList>
    </citation>
    <scope>NUCLEOTIDE SEQUENCE [LARGE SCALE GENOMIC DNA]</scope>
    <source>
        <strain evidence="1 2">DSM 43036</strain>
    </source>
</reference>
<sequence>MSVVVRIALLRPMARLDPLGWGPRLAEALITRSQVVSGPRDETARRTTAAEEAVALCRRLVAERPDRHRTALARALVARAGVPDVRPTTAIIAELTEAIGYVEGSSDRLGLVALATARTLLAQHRSQLGEAREALTSTRLALRAWAGAEPLTADDRARRIVTLLAAGEGATALERHDEALDVRRQAWDAYRALPWRYRFRWKAAGANTAVNLAFSMAVNGRHRDALELLTASAADLEVLRSVTPVPGHRVSADALLAESHCRQALGEVEAAERAAAGAVDLLRPWVDQTPGVRGSGLAKALRAHGSLLLETGRPDEGLARLAEAVEVARDGGGVPLARALMALVPARMTVGAWDDVEPLLEELLPLCRQRADDLPEVFRPLLVQGLCAVTVMSAFKRGDEDPPPPGTRIAGMTGTAAGREAVELARSLVAGQPTYRGLLSAALFGLERALNRSGDVAGAAEALRECVALRRELADEDPAHRAGLSQALGNLGNRLDALGRLDEAYDAHRESVEQARAADGGLPPAEVADALRNLAASLAALGRPDEAGRALAEADRLVAT</sequence>
<dbReference type="SUPFAM" id="SSF48452">
    <property type="entry name" value="TPR-like"/>
    <property type="match status" value="2"/>
</dbReference>
<protein>
    <submittedName>
        <fullName evidence="1">Tetratricopeptide (TPR) repeat protein</fullName>
    </submittedName>
</protein>
<dbReference type="EMBL" id="JACHJC010000001">
    <property type="protein sequence ID" value="MBB5112037.1"/>
    <property type="molecule type" value="Genomic_DNA"/>
</dbReference>
<comment type="caution">
    <text evidence="1">The sequence shown here is derived from an EMBL/GenBank/DDBJ whole genome shotgun (WGS) entry which is preliminary data.</text>
</comment>
<name>A0ABR6M9K8_MICEC</name>
<dbReference type="InterPro" id="IPR011990">
    <property type="entry name" value="TPR-like_helical_dom_sf"/>
</dbReference>
<organism evidence="1 2">
    <name type="scientific">Micromonospora echinospora</name>
    <name type="common">Micromonospora purpurea</name>
    <dbReference type="NCBI Taxonomy" id="1877"/>
    <lineage>
        <taxon>Bacteria</taxon>
        <taxon>Bacillati</taxon>
        <taxon>Actinomycetota</taxon>
        <taxon>Actinomycetes</taxon>
        <taxon>Micromonosporales</taxon>
        <taxon>Micromonosporaceae</taxon>
        <taxon>Micromonospora</taxon>
    </lineage>
</organism>
<proteinExistence type="predicted"/>
<keyword evidence="2" id="KW-1185">Reference proteome</keyword>
<gene>
    <name evidence="1" type="ORF">FHU28_001876</name>
</gene>